<dbReference type="OrthoDB" id="163232at2"/>
<proteinExistence type="predicted"/>
<evidence type="ECO:0000259" key="2">
    <source>
        <dbReference type="Pfam" id="PF08242"/>
    </source>
</evidence>
<dbReference type="PANTHER" id="PTHR42912">
    <property type="entry name" value="METHYLTRANSFERASE"/>
    <property type="match status" value="1"/>
</dbReference>
<dbReference type="Pfam" id="PF08242">
    <property type="entry name" value="Methyltransf_12"/>
    <property type="match status" value="1"/>
</dbReference>
<dbReference type="SUPFAM" id="SSF53335">
    <property type="entry name" value="S-adenosyl-L-methionine-dependent methyltransferases"/>
    <property type="match status" value="1"/>
</dbReference>
<feature type="region of interest" description="Disordered" evidence="1">
    <location>
        <begin position="1"/>
        <end position="46"/>
    </location>
</feature>
<dbReference type="Proteomes" id="UP000289411">
    <property type="component" value="Unassembled WGS sequence"/>
</dbReference>
<dbReference type="InterPro" id="IPR050508">
    <property type="entry name" value="Methyltransf_Superfamily"/>
</dbReference>
<evidence type="ECO:0000313" key="4">
    <source>
        <dbReference type="Proteomes" id="UP000289411"/>
    </source>
</evidence>
<evidence type="ECO:0000313" key="3">
    <source>
        <dbReference type="EMBL" id="RYB02204.1"/>
    </source>
</evidence>
<keyword evidence="3" id="KW-0808">Transferase</keyword>
<keyword evidence="4" id="KW-1185">Reference proteome</keyword>
<dbReference type="CDD" id="cd02440">
    <property type="entry name" value="AdoMet_MTases"/>
    <property type="match status" value="1"/>
</dbReference>
<sequence length="577" mass="63144">MLRSNSHDLGVGKRQPAPGPARGDGRMARWSPRRHKADAGAAAAEPSLAERLRDSGLVDDAWYRDTYADFRASGLDAAAHYAATGADLGHDPNPVFSTRHYLDANPDVRAAGMNPLLHYLVTGCAEGRSIGPGFDTAYYLAQNPEIAAADIDPLVHYLRFGRHEGRIAVPYDEAEAFEVGVRAKRQALTGPAAALFRGPRADHVHFPLLTPDPPGPGGGLPLPPLRLAQRIGSVTLEDFDASGRAIRDAIVRALPGDFRWDGIRCLDFGSGVGRAIRHFAPEAQRAEFWGCDIDGPSIRWSVQNLSPPFRFFQIGEEPTIPLESDSFDLVYAVSVLSHIHSTWHQWLMEIRRILKPGGTVFVTFLGPTPMMDMLGEPYWTRGADFGMYVKGPHQNWNDGGPMIFVSPEWLKAFWGSLFDIDYIAIDGLMNYQSFCVMRKPAMGAPIRTEIPVLKLGTEQPFDADAFGSILPQFDAGRPFRDSYGLDLPTAGPHRIEGWIVFRGDAPASLTVDVDGQPVAATVAFDPGQPYRDWDVPQTAFSADVDLSAVALGAHRLTATVRNRAGRSHPLSIPLTLR</sequence>
<organism evidence="3 4">
    <name type="scientific">Lichenibacterium ramalinae</name>
    <dbReference type="NCBI Taxonomy" id="2316527"/>
    <lineage>
        <taxon>Bacteria</taxon>
        <taxon>Pseudomonadati</taxon>
        <taxon>Pseudomonadota</taxon>
        <taxon>Alphaproteobacteria</taxon>
        <taxon>Hyphomicrobiales</taxon>
        <taxon>Lichenihabitantaceae</taxon>
        <taxon>Lichenibacterium</taxon>
    </lineage>
</organism>
<accession>A0A4Q2R733</accession>
<dbReference type="Gene3D" id="3.40.50.150">
    <property type="entry name" value="Vaccinia Virus protein VP39"/>
    <property type="match status" value="1"/>
</dbReference>
<name>A0A4Q2R733_9HYPH</name>
<comment type="caution">
    <text evidence="3">The sequence shown here is derived from an EMBL/GenBank/DDBJ whole genome shotgun (WGS) entry which is preliminary data.</text>
</comment>
<dbReference type="InterPro" id="IPR029063">
    <property type="entry name" value="SAM-dependent_MTases_sf"/>
</dbReference>
<protein>
    <submittedName>
        <fullName evidence="3">Class I SAM-dependent methyltransferase</fullName>
    </submittedName>
</protein>
<feature type="domain" description="Methyltransferase type 12" evidence="2">
    <location>
        <begin position="266"/>
        <end position="359"/>
    </location>
</feature>
<reference evidence="3 4" key="2">
    <citation type="submission" date="2019-02" db="EMBL/GenBank/DDBJ databases">
        <title>'Lichenibacterium ramalinii' gen. nov. sp. nov., 'Lichenibacterium minor' gen. nov. sp. nov.</title>
        <authorList>
            <person name="Pankratov T."/>
        </authorList>
    </citation>
    <scope>NUCLEOTIDE SEQUENCE [LARGE SCALE GENOMIC DNA]</scope>
    <source>
        <strain evidence="3 4">RmlP001</strain>
    </source>
</reference>
<dbReference type="EMBL" id="QYBC01000022">
    <property type="protein sequence ID" value="RYB02204.1"/>
    <property type="molecule type" value="Genomic_DNA"/>
</dbReference>
<dbReference type="AlphaFoldDB" id="A0A4Q2R733"/>
<dbReference type="GO" id="GO:0008168">
    <property type="term" value="F:methyltransferase activity"/>
    <property type="evidence" value="ECO:0007669"/>
    <property type="project" value="UniProtKB-KW"/>
</dbReference>
<dbReference type="InterPro" id="IPR013217">
    <property type="entry name" value="Methyltransf_12"/>
</dbReference>
<dbReference type="GO" id="GO:0032259">
    <property type="term" value="P:methylation"/>
    <property type="evidence" value="ECO:0007669"/>
    <property type="project" value="UniProtKB-KW"/>
</dbReference>
<gene>
    <name evidence="3" type="ORF">D3272_22255</name>
</gene>
<keyword evidence="3" id="KW-0489">Methyltransferase</keyword>
<evidence type="ECO:0000256" key="1">
    <source>
        <dbReference type="SAM" id="MobiDB-lite"/>
    </source>
</evidence>
<dbReference type="PANTHER" id="PTHR42912:SF98">
    <property type="entry name" value="UNCHARACTERISED METHYLTRANSFERASE RV1498C"/>
    <property type="match status" value="1"/>
</dbReference>
<reference evidence="3 4" key="1">
    <citation type="submission" date="2018-09" db="EMBL/GenBank/DDBJ databases">
        <authorList>
            <person name="Grouzdev D.S."/>
            <person name="Krutkina M.S."/>
        </authorList>
    </citation>
    <scope>NUCLEOTIDE SEQUENCE [LARGE SCALE GENOMIC DNA]</scope>
    <source>
        <strain evidence="3 4">RmlP001</strain>
    </source>
</reference>